<evidence type="ECO:0000313" key="1">
    <source>
        <dbReference type="EMBL" id="KAF5842430.1"/>
    </source>
</evidence>
<accession>A0ABQ7H6F3</accession>
<dbReference type="EMBL" id="MU069462">
    <property type="protein sequence ID" value="KAF5842430.1"/>
    <property type="molecule type" value="Genomic_DNA"/>
</dbReference>
<dbReference type="Proteomes" id="UP000815325">
    <property type="component" value="Unassembled WGS sequence"/>
</dbReference>
<keyword evidence="2" id="KW-1185">Reference proteome</keyword>
<comment type="caution">
    <text evidence="1">The sequence shown here is derived from an EMBL/GenBank/DDBJ whole genome shotgun (WGS) entry which is preliminary data.</text>
</comment>
<proteinExistence type="predicted"/>
<protein>
    <recommendedName>
        <fullName evidence="3">Secreted protein</fullName>
    </recommendedName>
</protein>
<gene>
    <name evidence="1" type="ORF">DUNSADRAFT_7414</name>
</gene>
<evidence type="ECO:0000313" key="2">
    <source>
        <dbReference type="Proteomes" id="UP000815325"/>
    </source>
</evidence>
<organism evidence="1 2">
    <name type="scientific">Dunaliella salina</name>
    <name type="common">Green alga</name>
    <name type="synonym">Protococcus salinus</name>
    <dbReference type="NCBI Taxonomy" id="3046"/>
    <lineage>
        <taxon>Eukaryota</taxon>
        <taxon>Viridiplantae</taxon>
        <taxon>Chlorophyta</taxon>
        <taxon>core chlorophytes</taxon>
        <taxon>Chlorophyceae</taxon>
        <taxon>CS clade</taxon>
        <taxon>Chlamydomonadales</taxon>
        <taxon>Dunaliellaceae</taxon>
        <taxon>Dunaliella</taxon>
    </lineage>
</organism>
<reference evidence="1" key="1">
    <citation type="submission" date="2017-08" db="EMBL/GenBank/DDBJ databases">
        <authorList>
            <person name="Polle J.E."/>
            <person name="Barry K."/>
            <person name="Cushman J."/>
            <person name="Schmutz J."/>
            <person name="Tran D."/>
            <person name="Hathwaick L.T."/>
            <person name="Yim W.C."/>
            <person name="Jenkins J."/>
            <person name="Mckie-Krisberg Z.M."/>
            <person name="Prochnik S."/>
            <person name="Lindquist E."/>
            <person name="Dockter R.B."/>
            <person name="Adam C."/>
            <person name="Molina H."/>
            <person name="Bunkerborg J."/>
            <person name="Jin E."/>
            <person name="Buchheim M."/>
            <person name="Magnuson J."/>
        </authorList>
    </citation>
    <scope>NUCLEOTIDE SEQUENCE</scope>
    <source>
        <strain evidence="1">CCAP 19/18</strain>
    </source>
</reference>
<name>A0ABQ7H6F3_DUNSA</name>
<sequence>MKLGSALCIFPYFSHPTPCCMTPPTFAAAAANPCFHHRPDHSWELLPMTPPSCYHAYASPWCSFVRMELPQQLPVCSPLSQSELCLERTLHPRRH</sequence>
<evidence type="ECO:0008006" key="3">
    <source>
        <dbReference type="Google" id="ProtNLM"/>
    </source>
</evidence>